<organism evidence="2 3">
    <name type="scientific">Zizania palustris</name>
    <name type="common">Northern wild rice</name>
    <dbReference type="NCBI Taxonomy" id="103762"/>
    <lineage>
        <taxon>Eukaryota</taxon>
        <taxon>Viridiplantae</taxon>
        <taxon>Streptophyta</taxon>
        <taxon>Embryophyta</taxon>
        <taxon>Tracheophyta</taxon>
        <taxon>Spermatophyta</taxon>
        <taxon>Magnoliopsida</taxon>
        <taxon>Liliopsida</taxon>
        <taxon>Poales</taxon>
        <taxon>Poaceae</taxon>
        <taxon>BOP clade</taxon>
        <taxon>Oryzoideae</taxon>
        <taxon>Oryzeae</taxon>
        <taxon>Zizaniinae</taxon>
        <taxon>Zizania</taxon>
    </lineage>
</organism>
<evidence type="ECO:0000313" key="3">
    <source>
        <dbReference type="Proteomes" id="UP000729402"/>
    </source>
</evidence>
<feature type="compositionally biased region" description="Polar residues" evidence="1">
    <location>
        <begin position="160"/>
        <end position="173"/>
    </location>
</feature>
<comment type="caution">
    <text evidence="2">The sequence shown here is derived from an EMBL/GenBank/DDBJ whole genome shotgun (WGS) entry which is preliminary data.</text>
</comment>
<feature type="region of interest" description="Disordered" evidence="1">
    <location>
        <begin position="1"/>
        <end position="30"/>
    </location>
</feature>
<proteinExistence type="predicted"/>
<dbReference type="EMBL" id="JAAALK010000282">
    <property type="protein sequence ID" value="KAG8078076.1"/>
    <property type="molecule type" value="Genomic_DNA"/>
</dbReference>
<accession>A0A8J5VY18</accession>
<dbReference type="AlphaFoldDB" id="A0A8J5VY18"/>
<reference evidence="2" key="2">
    <citation type="submission" date="2021-02" db="EMBL/GenBank/DDBJ databases">
        <authorList>
            <person name="Kimball J.A."/>
            <person name="Haas M.W."/>
            <person name="Macchietto M."/>
            <person name="Kono T."/>
            <person name="Duquette J."/>
            <person name="Shao M."/>
        </authorList>
    </citation>
    <scope>NUCLEOTIDE SEQUENCE</scope>
    <source>
        <tissue evidence="2">Fresh leaf tissue</tissue>
    </source>
</reference>
<sequence>MEAASGTDAGGALAGRFGRNGRNGPGGSRKEEDAYELLTLTVRRHFEVCSVMYIVAGLENSGERGIIWSHPPNSPNSSALTPPRPSDAASALTHRYRRTPDTTAVPAPAPPLVTRCLRRSRVDSSTALDVASAPRAAPWNAAASAGPWHASPLRGPLPPSNQRDSAVHSTPTPHSRPPELIMSKKIQIIDWGLRPTLRTLKSQPFVTERIRWQPAHKKGFNNEDFAAGEMNWSVFTRVSTVEDEAQKVECTIF</sequence>
<reference evidence="2" key="1">
    <citation type="journal article" date="2021" name="bioRxiv">
        <title>Whole Genome Assembly and Annotation of Northern Wild Rice, Zizania palustris L., Supports a Whole Genome Duplication in the Zizania Genus.</title>
        <authorList>
            <person name="Haas M."/>
            <person name="Kono T."/>
            <person name="Macchietto M."/>
            <person name="Millas R."/>
            <person name="McGilp L."/>
            <person name="Shao M."/>
            <person name="Duquette J."/>
            <person name="Hirsch C.N."/>
            <person name="Kimball J."/>
        </authorList>
    </citation>
    <scope>NUCLEOTIDE SEQUENCE</scope>
    <source>
        <tissue evidence="2">Fresh leaf tissue</tissue>
    </source>
</reference>
<protein>
    <submittedName>
        <fullName evidence="2">Uncharacterized protein</fullName>
    </submittedName>
</protein>
<gene>
    <name evidence="2" type="ORF">GUJ93_ZPchr0007g6127</name>
</gene>
<keyword evidence="3" id="KW-1185">Reference proteome</keyword>
<feature type="region of interest" description="Disordered" evidence="1">
    <location>
        <begin position="143"/>
        <end position="178"/>
    </location>
</feature>
<evidence type="ECO:0000256" key="1">
    <source>
        <dbReference type="SAM" id="MobiDB-lite"/>
    </source>
</evidence>
<dbReference type="Proteomes" id="UP000729402">
    <property type="component" value="Unassembled WGS sequence"/>
</dbReference>
<feature type="region of interest" description="Disordered" evidence="1">
    <location>
        <begin position="67"/>
        <end position="90"/>
    </location>
</feature>
<name>A0A8J5VY18_ZIZPA</name>
<evidence type="ECO:0000313" key="2">
    <source>
        <dbReference type="EMBL" id="KAG8078076.1"/>
    </source>
</evidence>